<keyword evidence="2" id="KW-1185">Reference proteome</keyword>
<organism evidence="1 2">
    <name type="scientific">Rheinheimera baltica</name>
    <dbReference type="NCBI Taxonomy" id="67576"/>
    <lineage>
        <taxon>Bacteria</taxon>
        <taxon>Pseudomonadati</taxon>
        <taxon>Pseudomonadota</taxon>
        <taxon>Gammaproteobacteria</taxon>
        <taxon>Chromatiales</taxon>
        <taxon>Chromatiaceae</taxon>
        <taxon>Rheinheimera</taxon>
    </lineage>
</organism>
<comment type="caution">
    <text evidence="1">The sequence shown here is derived from an EMBL/GenBank/DDBJ whole genome shotgun (WGS) entry which is preliminary data.</text>
</comment>
<accession>A0ABT9HUC7</accession>
<dbReference type="Proteomes" id="UP001231109">
    <property type="component" value="Unassembled WGS sequence"/>
</dbReference>
<reference evidence="1 2" key="1">
    <citation type="submission" date="2022-11" db="EMBL/GenBank/DDBJ databases">
        <title>Viruses from the air-sea interface of a natural surface slick.</title>
        <authorList>
            <person name="Rahlff J."/>
            <person name="Holmfeldt K."/>
        </authorList>
    </citation>
    <scope>NUCLEOTIDE SEQUENCE [LARGE SCALE GENOMIC DNA]</scope>
    <source>
        <strain evidence="1 2">SMS4</strain>
    </source>
</reference>
<dbReference type="RefSeq" id="WP_305973450.1">
    <property type="nucleotide sequence ID" value="NZ_JAPJDZ010000002.1"/>
</dbReference>
<evidence type="ECO:0000313" key="2">
    <source>
        <dbReference type="Proteomes" id="UP001231109"/>
    </source>
</evidence>
<evidence type="ECO:0000313" key="1">
    <source>
        <dbReference type="EMBL" id="MDP5134738.1"/>
    </source>
</evidence>
<protein>
    <recommendedName>
        <fullName evidence="3">DNA-binding protein</fullName>
    </recommendedName>
</protein>
<name>A0ABT9HUC7_9GAMM</name>
<sequence>MSKTLVTTRELAAKIQFSAGYINRVLKDTVFLEGIHYIRPFGGRKIFYVWEAIETELYAHTVRPKQLIPMAAGRVCNG</sequence>
<gene>
    <name evidence="1" type="ORF">ORJ04_02090</name>
</gene>
<proteinExistence type="predicted"/>
<dbReference type="EMBL" id="JAPJDZ010000002">
    <property type="protein sequence ID" value="MDP5134738.1"/>
    <property type="molecule type" value="Genomic_DNA"/>
</dbReference>
<evidence type="ECO:0008006" key="3">
    <source>
        <dbReference type="Google" id="ProtNLM"/>
    </source>
</evidence>